<dbReference type="InterPro" id="IPR057326">
    <property type="entry name" value="KR_dom"/>
</dbReference>
<accession>A0A7W6A2K9</accession>
<evidence type="ECO:0000313" key="4">
    <source>
        <dbReference type="Proteomes" id="UP000562395"/>
    </source>
</evidence>
<evidence type="ECO:0000259" key="2">
    <source>
        <dbReference type="SMART" id="SM00822"/>
    </source>
</evidence>
<sequence length="253" mass="25844">MGMLQNKTCIITGGSGSIGLATAKLFTDEGANVVLVDLAPDALAQAAATLPGDQVITGVGDVGDVDSTKAFVDAAVSRWGKIDVLFCNAGNAGEIGGIETYPDDALDKVFRVHVRGAFLSCKYAIPHMDKGGSIIINSSVAGLGGSPGVYAYCTAKHAQIGLMRSLAKELAGKGIRVNSLHPGPIDNAFQTHIEDSFSPLIGGADATALMNSMIPMGRHGQPGEIAKAALFLASDMSSFTTGSMLVADGGFTA</sequence>
<evidence type="ECO:0000313" key="3">
    <source>
        <dbReference type="EMBL" id="MBB3862110.1"/>
    </source>
</evidence>
<proteinExistence type="inferred from homology"/>
<dbReference type="InterPro" id="IPR036291">
    <property type="entry name" value="NAD(P)-bd_dom_sf"/>
</dbReference>
<reference evidence="3 4" key="1">
    <citation type="submission" date="2020-08" db="EMBL/GenBank/DDBJ databases">
        <title>Genomic Encyclopedia of Type Strains, Phase IV (KMG-IV): sequencing the most valuable type-strain genomes for metagenomic binning, comparative biology and taxonomic classification.</title>
        <authorList>
            <person name="Goeker M."/>
        </authorList>
    </citation>
    <scope>NUCLEOTIDE SEQUENCE [LARGE SCALE GENOMIC DNA]</scope>
    <source>
        <strain evidence="3 4">DSM 14552</strain>
    </source>
</reference>
<dbReference type="CDD" id="cd05233">
    <property type="entry name" value="SDR_c"/>
    <property type="match status" value="1"/>
</dbReference>
<dbReference type="PRINTS" id="PR00080">
    <property type="entry name" value="SDRFAMILY"/>
</dbReference>
<dbReference type="Proteomes" id="UP000562395">
    <property type="component" value="Unassembled WGS sequence"/>
</dbReference>
<organism evidence="3 4">
    <name type="scientific">Novosphingobium hassiacum</name>
    <dbReference type="NCBI Taxonomy" id="173676"/>
    <lineage>
        <taxon>Bacteria</taxon>
        <taxon>Pseudomonadati</taxon>
        <taxon>Pseudomonadota</taxon>
        <taxon>Alphaproteobacteria</taxon>
        <taxon>Sphingomonadales</taxon>
        <taxon>Sphingomonadaceae</taxon>
        <taxon>Novosphingobium</taxon>
    </lineage>
</organism>
<keyword evidence="4" id="KW-1185">Reference proteome</keyword>
<dbReference type="FunFam" id="3.40.50.720:FF:000084">
    <property type="entry name" value="Short-chain dehydrogenase reductase"/>
    <property type="match status" value="1"/>
</dbReference>
<gene>
    <name evidence="3" type="ORF">GGQ88_003408</name>
</gene>
<dbReference type="Pfam" id="PF13561">
    <property type="entry name" value="adh_short_C2"/>
    <property type="match status" value="1"/>
</dbReference>
<dbReference type="GO" id="GO:0016616">
    <property type="term" value="F:oxidoreductase activity, acting on the CH-OH group of donors, NAD or NADP as acceptor"/>
    <property type="evidence" value="ECO:0007669"/>
    <property type="project" value="UniProtKB-ARBA"/>
</dbReference>
<dbReference type="SUPFAM" id="SSF51735">
    <property type="entry name" value="NAD(P)-binding Rossmann-fold domains"/>
    <property type="match status" value="1"/>
</dbReference>
<dbReference type="Gene3D" id="3.40.50.720">
    <property type="entry name" value="NAD(P)-binding Rossmann-like Domain"/>
    <property type="match status" value="1"/>
</dbReference>
<dbReference type="InterPro" id="IPR002347">
    <property type="entry name" value="SDR_fam"/>
</dbReference>
<protein>
    <submittedName>
        <fullName evidence="3">NAD(P)-dependent dehydrogenase (Short-subunit alcohol dehydrogenase family)</fullName>
    </submittedName>
</protein>
<comment type="caution">
    <text evidence="3">The sequence shown here is derived from an EMBL/GenBank/DDBJ whole genome shotgun (WGS) entry which is preliminary data.</text>
</comment>
<dbReference type="AlphaFoldDB" id="A0A7W6A2K9"/>
<dbReference type="SMART" id="SM00822">
    <property type="entry name" value="PKS_KR"/>
    <property type="match status" value="1"/>
</dbReference>
<dbReference type="EMBL" id="JACICY010000010">
    <property type="protein sequence ID" value="MBB3862110.1"/>
    <property type="molecule type" value="Genomic_DNA"/>
</dbReference>
<comment type="similarity">
    <text evidence="1">Belongs to the short-chain dehydrogenases/reductases (SDR) family.</text>
</comment>
<dbReference type="PANTHER" id="PTHR42760">
    <property type="entry name" value="SHORT-CHAIN DEHYDROGENASES/REDUCTASES FAMILY MEMBER"/>
    <property type="match status" value="1"/>
</dbReference>
<evidence type="ECO:0000256" key="1">
    <source>
        <dbReference type="ARBA" id="ARBA00006484"/>
    </source>
</evidence>
<feature type="domain" description="Ketoreductase" evidence="2">
    <location>
        <begin position="7"/>
        <end position="187"/>
    </location>
</feature>
<name>A0A7W6A2K9_9SPHN</name>
<dbReference type="PRINTS" id="PR00081">
    <property type="entry name" value="GDHRDH"/>
</dbReference>